<dbReference type="InterPro" id="IPR002661">
    <property type="entry name" value="Ribosome_recyc_fac"/>
</dbReference>
<reference evidence="6 7" key="1">
    <citation type="journal article" date="2019" name="PLoS ONE">
        <title>Comparative genome analysis indicates high evolutionary potential of pathogenicity genes in Colletotrichum tanaceti.</title>
        <authorList>
            <person name="Lelwala R.V."/>
            <person name="Korhonen P.K."/>
            <person name="Young N.D."/>
            <person name="Scott J.B."/>
            <person name="Ades P.A."/>
            <person name="Gasser R.B."/>
            <person name="Taylor P.W.J."/>
        </authorList>
    </citation>
    <scope>NUCLEOTIDE SEQUENCE [LARGE SCALE GENOMIC DNA]</scope>
    <source>
        <strain evidence="6">BRIP57314</strain>
    </source>
</reference>
<evidence type="ECO:0000256" key="1">
    <source>
        <dbReference type="ARBA" id="ARBA00005912"/>
    </source>
</evidence>
<evidence type="ECO:0000256" key="3">
    <source>
        <dbReference type="ARBA" id="ARBA00024909"/>
    </source>
</evidence>
<evidence type="ECO:0000256" key="2">
    <source>
        <dbReference type="ARBA" id="ARBA00022917"/>
    </source>
</evidence>
<dbReference type="AlphaFoldDB" id="A0A4U6XJE5"/>
<proteinExistence type="inferred from homology"/>
<dbReference type="Gene3D" id="1.10.132.20">
    <property type="entry name" value="Ribosome-recycling factor"/>
    <property type="match status" value="1"/>
</dbReference>
<accession>A0A4U6XJE5</accession>
<dbReference type="Gene3D" id="3.30.1360.40">
    <property type="match status" value="1"/>
</dbReference>
<evidence type="ECO:0000313" key="6">
    <source>
        <dbReference type="EMBL" id="TKW55951.1"/>
    </source>
</evidence>
<dbReference type="Pfam" id="PF01765">
    <property type="entry name" value="RRF"/>
    <property type="match status" value="1"/>
</dbReference>
<dbReference type="STRING" id="1306861.A0A4U6XJE5"/>
<protein>
    <recommendedName>
        <fullName evidence="5">Ribosome recycling factor domain-containing protein</fullName>
    </recommendedName>
</protein>
<dbReference type="GO" id="GO:0043023">
    <property type="term" value="F:ribosomal large subunit binding"/>
    <property type="evidence" value="ECO:0007669"/>
    <property type="project" value="TreeGrafter"/>
</dbReference>
<feature type="region of interest" description="Disordered" evidence="4">
    <location>
        <begin position="87"/>
        <end position="106"/>
    </location>
</feature>
<sequence>MSHQNCEARLLHKQNTATPQYYIMRGLRVFNSLIRGPNGILSAARSQAQTPLAARLIAASNALPQTTAAAAATTTTTNPLAVRSFSQCSSLQKKKKSPQYPTYDSPEIVSQTSHTVDEADQDDLPGSKHPKPDPADPLNFADVASRISSLASHHAEILKKLQSGDRFSPDAIGALVIQPDRKDPATTYPLRELAEIVPRPGGRTVSLLLHERDYVKPVMAAVQASPNFNQQPQQDPDNELELVLKVEATNKDVVVRRAKDAAQAWREKMRNVTEKRKKVHAKWQKEASIVPDLKRRADKELQKLQDKEMKVVDAAEQQAVRKIQG</sequence>
<evidence type="ECO:0000256" key="4">
    <source>
        <dbReference type="SAM" id="MobiDB-lite"/>
    </source>
</evidence>
<dbReference type="InterPro" id="IPR023584">
    <property type="entry name" value="Ribosome_recyc_fac_dom"/>
</dbReference>
<name>A0A4U6XJE5_9PEZI</name>
<dbReference type="PANTHER" id="PTHR20982">
    <property type="entry name" value="RIBOSOME RECYCLING FACTOR"/>
    <property type="match status" value="1"/>
</dbReference>
<gene>
    <name evidence="6" type="ORF">CTA1_8423</name>
</gene>
<dbReference type="EMBL" id="PJEX01000082">
    <property type="protein sequence ID" value="TKW55951.1"/>
    <property type="molecule type" value="Genomic_DNA"/>
</dbReference>
<feature type="domain" description="Ribosome recycling factor" evidence="5">
    <location>
        <begin position="158"/>
        <end position="322"/>
    </location>
</feature>
<keyword evidence="7" id="KW-1185">Reference proteome</keyword>
<organism evidence="6 7">
    <name type="scientific">Colletotrichum tanaceti</name>
    <dbReference type="NCBI Taxonomy" id="1306861"/>
    <lineage>
        <taxon>Eukaryota</taxon>
        <taxon>Fungi</taxon>
        <taxon>Dikarya</taxon>
        <taxon>Ascomycota</taxon>
        <taxon>Pezizomycotina</taxon>
        <taxon>Sordariomycetes</taxon>
        <taxon>Hypocreomycetidae</taxon>
        <taxon>Glomerellales</taxon>
        <taxon>Glomerellaceae</taxon>
        <taxon>Colletotrichum</taxon>
        <taxon>Colletotrichum destructivum species complex</taxon>
    </lineage>
</organism>
<evidence type="ECO:0000313" key="7">
    <source>
        <dbReference type="Proteomes" id="UP000310108"/>
    </source>
</evidence>
<dbReference type="GO" id="GO:0005739">
    <property type="term" value="C:mitochondrion"/>
    <property type="evidence" value="ECO:0007669"/>
    <property type="project" value="TreeGrafter"/>
</dbReference>
<dbReference type="GO" id="GO:0006412">
    <property type="term" value="P:translation"/>
    <property type="evidence" value="ECO:0007669"/>
    <property type="project" value="UniProtKB-KW"/>
</dbReference>
<keyword evidence="2" id="KW-0648">Protein biosynthesis</keyword>
<dbReference type="SUPFAM" id="SSF55194">
    <property type="entry name" value="Ribosome recycling factor, RRF"/>
    <property type="match status" value="1"/>
</dbReference>
<comment type="similarity">
    <text evidence="1">Belongs to the RRF family.</text>
</comment>
<dbReference type="InterPro" id="IPR036191">
    <property type="entry name" value="RRF_sf"/>
</dbReference>
<comment type="function">
    <text evidence="3">Necessary for protein synthesis in mitochondria. Functions as a ribosome recycling factor in mitochondria.</text>
</comment>
<evidence type="ECO:0000259" key="5">
    <source>
        <dbReference type="Pfam" id="PF01765"/>
    </source>
</evidence>
<feature type="region of interest" description="Disordered" evidence="4">
    <location>
        <begin position="113"/>
        <end position="139"/>
    </location>
</feature>
<dbReference type="Proteomes" id="UP000310108">
    <property type="component" value="Unassembled WGS sequence"/>
</dbReference>
<dbReference type="OrthoDB" id="407355at2759"/>
<dbReference type="PANTHER" id="PTHR20982:SF3">
    <property type="entry name" value="MITOCHONDRIAL RIBOSOME RECYCLING FACTOR PSEUDO 1"/>
    <property type="match status" value="1"/>
</dbReference>
<comment type="caution">
    <text evidence="6">The sequence shown here is derived from an EMBL/GenBank/DDBJ whole genome shotgun (WGS) entry which is preliminary data.</text>
</comment>